<dbReference type="InterPro" id="IPR017896">
    <property type="entry name" value="4Fe4S_Fe-S-bd"/>
</dbReference>
<feature type="domain" description="4Fe-4S ferredoxin-type" evidence="6">
    <location>
        <begin position="263"/>
        <end position="294"/>
    </location>
</feature>
<dbReference type="GO" id="GO:0046872">
    <property type="term" value="F:metal ion binding"/>
    <property type="evidence" value="ECO:0007669"/>
    <property type="project" value="UniProtKB-KW"/>
</dbReference>
<evidence type="ECO:0000259" key="6">
    <source>
        <dbReference type="PROSITE" id="PS51379"/>
    </source>
</evidence>
<dbReference type="RefSeq" id="WP_194536847.1">
    <property type="nucleotide sequence ID" value="NZ_JACEFB010000002.1"/>
</dbReference>
<evidence type="ECO:0000256" key="2">
    <source>
        <dbReference type="ARBA" id="ARBA00022723"/>
    </source>
</evidence>
<dbReference type="SUPFAM" id="SSF54862">
    <property type="entry name" value="4Fe-4S ferredoxins"/>
    <property type="match status" value="1"/>
</dbReference>
<evidence type="ECO:0000256" key="5">
    <source>
        <dbReference type="SAM" id="MobiDB-lite"/>
    </source>
</evidence>
<organism evidence="7 8">
    <name type="scientific">Thermogemmata fonticola</name>
    <dbReference type="NCBI Taxonomy" id="2755323"/>
    <lineage>
        <taxon>Bacteria</taxon>
        <taxon>Pseudomonadati</taxon>
        <taxon>Planctomycetota</taxon>
        <taxon>Planctomycetia</taxon>
        <taxon>Gemmatales</taxon>
        <taxon>Gemmataceae</taxon>
        <taxon>Thermogemmata</taxon>
    </lineage>
</organism>
<feature type="region of interest" description="Disordered" evidence="5">
    <location>
        <begin position="92"/>
        <end position="131"/>
    </location>
</feature>
<evidence type="ECO:0000256" key="3">
    <source>
        <dbReference type="ARBA" id="ARBA00023004"/>
    </source>
</evidence>
<sequence>MARNRLTIVISQSPGKHPAKRSLEEAIVAALLGRPEYEVAVVPNLYDLEPDHSGLLFLQAVRGDLVVLSWLYPRAAFWILDRHGIQGHFGKTQLGKAEEEASEEAEPSPSREAQDQTEAPEQAGIGPKGEIPSRWIYPVDLREAERAEEVLAEIERIAEECQQRQAKDATKDAVGAAPPVWVSLGLALQWNGTATPNGTVHPFSEPPANSVHPPPEAGSMTAATFLEPTPRRWYPVIDYSRCTNCLECLDFCLFGVYGVDALERILVENPDQCKKGCPACSRVCPQQAIMFPEYKSPAIAGAEIGATGSVKIDLSKLFGGESGDALSLAVAERDRELINAGRQAVGMSVGIPKRQSHKTEQPKDELDKLVDDLDNLGL</sequence>
<dbReference type="PROSITE" id="PS51379">
    <property type="entry name" value="4FE4S_FER_2"/>
    <property type="match status" value="2"/>
</dbReference>
<evidence type="ECO:0000313" key="7">
    <source>
        <dbReference type="EMBL" id="MBA2225422.1"/>
    </source>
</evidence>
<proteinExistence type="predicted"/>
<dbReference type="GO" id="GO:0051539">
    <property type="term" value="F:4 iron, 4 sulfur cluster binding"/>
    <property type="evidence" value="ECO:0007669"/>
    <property type="project" value="UniProtKB-KW"/>
</dbReference>
<accession>A0A7V8VCC0</accession>
<keyword evidence="3" id="KW-0408">Iron</keyword>
<dbReference type="EMBL" id="JACEFB010000002">
    <property type="protein sequence ID" value="MBA2225422.1"/>
    <property type="molecule type" value="Genomic_DNA"/>
</dbReference>
<evidence type="ECO:0000313" key="8">
    <source>
        <dbReference type="Proteomes" id="UP000542342"/>
    </source>
</evidence>
<dbReference type="Gene3D" id="3.30.70.20">
    <property type="match status" value="1"/>
</dbReference>
<keyword evidence="8" id="KW-1185">Reference proteome</keyword>
<name>A0A7V8VCC0_9BACT</name>
<protein>
    <submittedName>
        <fullName evidence="7">Ferredoxin family protein</fullName>
    </submittedName>
</protein>
<evidence type="ECO:0000256" key="1">
    <source>
        <dbReference type="ARBA" id="ARBA00022485"/>
    </source>
</evidence>
<gene>
    <name evidence="7" type="ORF">H0921_04500</name>
</gene>
<keyword evidence="1" id="KW-0004">4Fe-4S</keyword>
<reference evidence="7 8" key="1">
    <citation type="submission" date="2020-07" db="EMBL/GenBank/DDBJ databases">
        <title>Thermogemmata thermophila gen. nov., sp. nov., a novel moderate thermophilic planctomycete from a Kamchatka hot spring.</title>
        <authorList>
            <person name="Elcheninov A.G."/>
            <person name="Podosokorskaya O.A."/>
            <person name="Kovaleva O.L."/>
            <person name="Novikov A."/>
            <person name="Bonch-Osmolovskaya E.A."/>
            <person name="Toshchakov S.V."/>
            <person name="Kublanov I.V."/>
        </authorList>
    </citation>
    <scope>NUCLEOTIDE SEQUENCE [LARGE SCALE GENOMIC DNA]</scope>
    <source>
        <strain evidence="7 8">2918</strain>
    </source>
</reference>
<dbReference type="PANTHER" id="PTHR43687:SF1">
    <property type="entry name" value="FERREDOXIN III"/>
    <property type="match status" value="1"/>
</dbReference>
<comment type="caution">
    <text evidence="7">The sequence shown here is derived from an EMBL/GenBank/DDBJ whole genome shotgun (WGS) entry which is preliminary data.</text>
</comment>
<feature type="domain" description="4Fe-4S ferredoxin-type" evidence="6">
    <location>
        <begin position="233"/>
        <end position="262"/>
    </location>
</feature>
<dbReference type="Proteomes" id="UP000542342">
    <property type="component" value="Unassembled WGS sequence"/>
</dbReference>
<keyword evidence="4" id="KW-0411">Iron-sulfur</keyword>
<feature type="region of interest" description="Disordered" evidence="5">
    <location>
        <begin position="349"/>
        <end position="378"/>
    </location>
</feature>
<evidence type="ECO:0000256" key="4">
    <source>
        <dbReference type="ARBA" id="ARBA00023014"/>
    </source>
</evidence>
<keyword evidence="2" id="KW-0479">Metal-binding</keyword>
<dbReference type="InterPro" id="IPR050572">
    <property type="entry name" value="Fe-S_Ferredoxin"/>
</dbReference>
<feature type="compositionally biased region" description="Basic and acidic residues" evidence="5">
    <location>
        <begin position="357"/>
        <end position="371"/>
    </location>
</feature>
<dbReference type="PANTHER" id="PTHR43687">
    <property type="entry name" value="ADENYLYLSULFATE REDUCTASE, BETA SUBUNIT"/>
    <property type="match status" value="1"/>
</dbReference>
<dbReference type="AlphaFoldDB" id="A0A7V8VCC0"/>